<dbReference type="InterPro" id="IPR020806">
    <property type="entry name" value="PKS_PP-bd"/>
</dbReference>
<keyword evidence="4" id="KW-0597">Phosphoprotein</keyword>
<dbReference type="Proteomes" id="UP000556084">
    <property type="component" value="Unassembled WGS sequence"/>
</dbReference>
<dbReference type="Gene3D" id="3.30.559.10">
    <property type="entry name" value="Chloramphenicol acetyltransferase-like domain"/>
    <property type="match status" value="2"/>
</dbReference>
<evidence type="ECO:0000256" key="1">
    <source>
        <dbReference type="ARBA" id="ARBA00001957"/>
    </source>
</evidence>
<evidence type="ECO:0000313" key="6">
    <source>
        <dbReference type="EMBL" id="MBB4895915.1"/>
    </source>
</evidence>
<dbReference type="FunFam" id="3.30.300.30:FF:000010">
    <property type="entry name" value="Enterobactin synthetase component F"/>
    <property type="match status" value="2"/>
</dbReference>
<dbReference type="InterPro" id="IPR001466">
    <property type="entry name" value="Beta-lactam-related"/>
</dbReference>
<dbReference type="SUPFAM" id="SSF47336">
    <property type="entry name" value="ACP-like"/>
    <property type="match status" value="2"/>
</dbReference>
<dbReference type="InterPro" id="IPR001242">
    <property type="entry name" value="Condensation_dom"/>
</dbReference>
<evidence type="ECO:0000256" key="3">
    <source>
        <dbReference type="ARBA" id="ARBA00022450"/>
    </source>
</evidence>
<dbReference type="Gene3D" id="3.30.300.30">
    <property type="match status" value="2"/>
</dbReference>
<dbReference type="InterPro" id="IPR036736">
    <property type="entry name" value="ACP-like_sf"/>
</dbReference>
<dbReference type="GO" id="GO:0031177">
    <property type="term" value="F:phosphopantetheine binding"/>
    <property type="evidence" value="ECO:0007669"/>
    <property type="project" value="InterPro"/>
</dbReference>
<protein>
    <submittedName>
        <fullName evidence="6">Amino acid adenylation domain-containing protein/non-ribosomal peptide synthase protein (TIGR01720 family)</fullName>
    </submittedName>
</protein>
<dbReference type="Gene3D" id="3.40.50.980">
    <property type="match status" value="2"/>
</dbReference>
<comment type="similarity">
    <text evidence="2">Belongs to the ATP-dependent AMP-binding enzyme family.</text>
</comment>
<dbReference type="InterPro" id="IPR000873">
    <property type="entry name" value="AMP-dep_synth/lig_dom"/>
</dbReference>
<dbReference type="GO" id="GO:0005737">
    <property type="term" value="C:cytoplasm"/>
    <property type="evidence" value="ECO:0007669"/>
    <property type="project" value="TreeGrafter"/>
</dbReference>
<dbReference type="Gene3D" id="1.10.1200.10">
    <property type="entry name" value="ACP-like"/>
    <property type="match status" value="2"/>
</dbReference>
<dbReference type="SUPFAM" id="SSF52777">
    <property type="entry name" value="CoA-dependent acyltransferases"/>
    <property type="match status" value="4"/>
</dbReference>
<dbReference type="Pfam" id="PF00501">
    <property type="entry name" value="AMP-binding"/>
    <property type="match status" value="2"/>
</dbReference>
<feature type="non-terminal residue" evidence="6">
    <location>
        <position position="1"/>
    </location>
</feature>
<dbReference type="FunFam" id="3.40.50.980:FF:000001">
    <property type="entry name" value="Non-ribosomal peptide synthetase"/>
    <property type="match status" value="1"/>
</dbReference>
<dbReference type="Gene3D" id="3.30.559.30">
    <property type="entry name" value="Nonribosomal peptide synthetase, condensation domain"/>
    <property type="match status" value="2"/>
</dbReference>
<dbReference type="InterPro" id="IPR006162">
    <property type="entry name" value="Ppantetheine_attach_site"/>
</dbReference>
<dbReference type="Pfam" id="PF00668">
    <property type="entry name" value="Condensation"/>
    <property type="match status" value="2"/>
</dbReference>
<dbReference type="GO" id="GO:0017000">
    <property type="term" value="P:antibiotic biosynthetic process"/>
    <property type="evidence" value="ECO:0007669"/>
    <property type="project" value="UniProtKB-ARBA"/>
</dbReference>
<dbReference type="Gene3D" id="2.30.38.10">
    <property type="entry name" value="Luciferase, Domain 3"/>
    <property type="match status" value="1"/>
</dbReference>
<dbReference type="InterPro" id="IPR042099">
    <property type="entry name" value="ANL_N_sf"/>
</dbReference>
<dbReference type="InterPro" id="IPR025110">
    <property type="entry name" value="AMP-bd_C"/>
</dbReference>
<evidence type="ECO:0000313" key="7">
    <source>
        <dbReference type="Proteomes" id="UP000556084"/>
    </source>
</evidence>
<feature type="domain" description="Carrier" evidence="5">
    <location>
        <begin position="210"/>
        <end position="284"/>
    </location>
</feature>
<sequence length="2144" mass="230787">TTIWSTFWEVPEETGSVSIGEPLANTDVYVLDSMGRPVADGVSGELFIGGDGLARGYMGRAGLTAERFVPDPFGPAGARLYRTGDLVRRLADGSLEYQGRIDTQVKVRGYRIELGEIETVLRAHQSVKDAVVSAREDGAGDKTLVAYVVPDAALDVAGLRAHLGASLPDYMVPAAFVAIDRVPLTNSGKVDHRALPAPEQDMFSTRHYVSPRTPLEERLAAVWSDVLGVEQVSIEDSFFDLGGDSIRAVRLVGGLRAAGYEVSVREVFEHRTITALAGQLSGQVAGESLIDPIAPFALISDEDWAAMPDDVVDAYPLSQVQTGMLVEMMATRDRGEGQVVYHNVNSFRIPDAQPFSEKALRAALDLAANRHQALRTSMHLSGYSQPLQLVHAAVELPLAVSDLRELGTDEQRELLRALADEECASAVELTNPCLMRVVVHLESDDAWRLTFSYNHAIAEGWTINSLLMEVVECYQHLRDGRELPVYEAPAVRYADFIAAETESLASETDRSFWRDVVDEHAPLRIPATWSGAAEASSERHGVEVPFADLEEGLRGLALKANTSLKSVLLAAHLKVMSALTNEDAFHTGVVFHGRLEAPGADRVVGMHLNTVPFPGTRPTGSWRELVEQVYAQEAEIWAHRRYPLPAIQREAASGERLLSVMFEHQNFHQADSATAGAGSDGQAGGTDFALSVVAANGTIGLATSTDVIERADLGRLASMYRSVLEAMAADFDGDASVACLPEGARVGLAGEVVEWPGGSALEMFESQAASSPELVAVVSGDEQLSYGELEGRSNQLARHLLGLGVGAGSVVGVCLERSPAVLVAMLASWKVGAAYVPVDPALPAERRDYMLVDAGASVLVTESDVAEFDGHRVLLDAEREVISEQPATPLDVRVDRDGLAYVLYTSGSTGRPKGVMISHQGLHNMLSSIRDVTGSGSDGVWLASTSISFDISGLELFLPLIAGGRVVMASSGQARDAEALLELISKNRVTHVQLTPSGWRLMLAAGFGDSGVTALVGGEACSLELANELRARTRRLVNVYGPTETTIWSTFWEIPEKTESVSIGEPFANTELFILDSIGRPVADGVSGELFICGMGLARGYMGRAGLTAERFVPNPFGPAGARLYRTGDLVRRLPDGSLDYQGRIDTQVKVRGYRIELGEIETVLRAHQSVKDAVVSAREDGAGDKTLVAYVVADDPLDTAELRRHLGASLPDYMVPAAFVAIDRVPLTNSGKVDHRALPAPEQDMFPARHYVEPRTPLEQRLAAIWSDVLGLERVSVEDSFFDVGGDSIRAVRVLSAAQEAGIPLSVWMILQAKSLAELAHMIDADADPFPAQDGMPLLPGHLKRLEADSSAGRTVRLPLNLSADAGTLDRALREVVRHHEALRLRFPVRGEEDGHARLAEVSEETLVRVLDLSATTADDRVTAIAEAMDRASAGLAPERGALVQATLVRFEDGNPGELWLTVHDLALDDRSWSIVLGDLNTAYRQCSAGEPVSLAAVATPLHSWARALAEQAHSDEMLDQAGVWLNRPSPTPLPVDHPREHNTYATGNTVTATLPADLTRVLLDDAHPEHLLLGTLARTLARWTGAERVDVDVIVDPRRDGDREPSESLARTVGPLTDSYPVSLRLSGNGDAAAALKSVARQLRTLPEPRYGYGLLRHLAPDADVAEELATLPAAEVGFTFTPLEERDVDSALAFVPDRVAPAPAADAVRAHLLDVEAYVLGDQLYLQWTHSTAVHDQQTVQRLVGEQLGELTDLLRQGAGTVGKRSRRRVAEDPFGAAVDEVQSVMARNEIPGVSLALIQDGKTALVRSFGVVGGGSSEPVTPETVFAAGSISKHVTTFTVLRLVSEGRLDLDRDFNDYLSSWRIPSDPDHPVTARMLLSNLGGFAQRPALADGYHRYDPVPTLLDVLNGRPPAKTPAVEMGDVPGKVFQKGLAGFSVLQQAMADITGETYPELTRRLVFDPLAMTDSSFDPRFPDAAGRPFARGHDEAGKLMSDGYYINPEAAAGGLWTTAADLANLSAAVRRCYLGSEDGLVDPGLVRQMLTPQSDRAYGWSTIIDTTSGEVEFGHGGQAAGYQAMTWMRAHSGLGLVMLSNSVSGRELVKHLIATVLSGRTRMAGVWQRAIDEAVQREQGNAAESGRS</sequence>
<dbReference type="NCBIfam" id="TIGR01733">
    <property type="entry name" value="AA-adenyl-dom"/>
    <property type="match status" value="1"/>
</dbReference>
<keyword evidence="3" id="KW-0596">Phosphopantetheine</keyword>
<name>A0A7W7LT06_9ACTN</name>
<dbReference type="InterPro" id="IPR023213">
    <property type="entry name" value="CAT-like_dom_sf"/>
</dbReference>
<dbReference type="PROSITE" id="PS00455">
    <property type="entry name" value="AMP_BINDING"/>
    <property type="match status" value="1"/>
</dbReference>
<dbReference type="GO" id="GO:0008610">
    <property type="term" value="P:lipid biosynthetic process"/>
    <property type="evidence" value="ECO:0007669"/>
    <property type="project" value="UniProtKB-ARBA"/>
</dbReference>
<dbReference type="Pfam" id="PF00144">
    <property type="entry name" value="Beta-lactamase"/>
    <property type="match status" value="1"/>
</dbReference>
<dbReference type="PANTHER" id="PTHR45527:SF1">
    <property type="entry name" value="FATTY ACID SYNTHASE"/>
    <property type="match status" value="1"/>
</dbReference>
<dbReference type="Pfam" id="PF13193">
    <property type="entry name" value="AMP-binding_C"/>
    <property type="match status" value="2"/>
</dbReference>
<dbReference type="GO" id="GO:0003824">
    <property type="term" value="F:catalytic activity"/>
    <property type="evidence" value="ECO:0007669"/>
    <property type="project" value="InterPro"/>
</dbReference>
<reference evidence="6 7" key="1">
    <citation type="submission" date="2020-08" db="EMBL/GenBank/DDBJ databases">
        <title>Genomic Encyclopedia of Type Strains, Phase III (KMG-III): the genomes of soil and plant-associated and newly described type strains.</title>
        <authorList>
            <person name="Whitman W."/>
        </authorList>
    </citation>
    <scope>NUCLEOTIDE SEQUENCE [LARGE SCALE GENOMIC DNA]</scope>
    <source>
        <strain evidence="6 7">CECT 3266</strain>
    </source>
</reference>
<evidence type="ECO:0000256" key="2">
    <source>
        <dbReference type="ARBA" id="ARBA00006432"/>
    </source>
</evidence>
<keyword evidence="7" id="KW-1185">Reference proteome</keyword>
<dbReference type="PANTHER" id="PTHR45527">
    <property type="entry name" value="NONRIBOSOMAL PEPTIDE SYNTHETASE"/>
    <property type="match status" value="1"/>
</dbReference>
<dbReference type="Pfam" id="PF00550">
    <property type="entry name" value="PP-binding"/>
    <property type="match status" value="2"/>
</dbReference>
<comment type="caution">
    <text evidence="6">The sequence shown here is derived from an EMBL/GenBank/DDBJ whole genome shotgun (WGS) entry which is preliminary data.</text>
</comment>
<dbReference type="Gene3D" id="3.40.50.12780">
    <property type="entry name" value="N-terminal domain of ligase-like"/>
    <property type="match status" value="1"/>
</dbReference>
<gene>
    <name evidence="6" type="ORF">FHS39_004997</name>
</gene>
<evidence type="ECO:0000256" key="4">
    <source>
        <dbReference type="ARBA" id="ARBA00022553"/>
    </source>
</evidence>
<dbReference type="FunFam" id="3.40.50.12780:FF:000012">
    <property type="entry name" value="Non-ribosomal peptide synthetase"/>
    <property type="match status" value="1"/>
</dbReference>
<dbReference type="PROSITE" id="PS50075">
    <property type="entry name" value="CARRIER"/>
    <property type="match status" value="2"/>
</dbReference>
<dbReference type="InterPro" id="IPR045851">
    <property type="entry name" value="AMP-bd_C_sf"/>
</dbReference>
<dbReference type="InterPro" id="IPR010071">
    <property type="entry name" value="AA_adenyl_dom"/>
</dbReference>
<accession>A0A7W7LT06</accession>
<feature type="domain" description="Carrier" evidence="5">
    <location>
        <begin position="1254"/>
        <end position="1328"/>
    </location>
</feature>
<organism evidence="6 7">
    <name type="scientific">Streptomyces olivoverticillatus</name>
    <dbReference type="NCBI Taxonomy" id="66427"/>
    <lineage>
        <taxon>Bacteria</taxon>
        <taxon>Bacillati</taxon>
        <taxon>Actinomycetota</taxon>
        <taxon>Actinomycetes</taxon>
        <taxon>Kitasatosporales</taxon>
        <taxon>Streptomycetaceae</taxon>
        <taxon>Streptomyces</taxon>
    </lineage>
</organism>
<dbReference type="EMBL" id="JACHJH010000011">
    <property type="protein sequence ID" value="MBB4895915.1"/>
    <property type="molecule type" value="Genomic_DNA"/>
</dbReference>
<dbReference type="PROSITE" id="PS00012">
    <property type="entry name" value="PHOSPHOPANTETHEINE"/>
    <property type="match status" value="2"/>
</dbReference>
<comment type="cofactor">
    <cofactor evidence="1">
        <name>pantetheine 4'-phosphate</name>
        <dbReference type="ChEBI" id="CHEBI:47942"/>
    </cofactor>
</comment>
<dbReference type="SUPFAM" id="SSF56801">
    <property type="entry name" value="Acetyl-CoA synthetase-like"/>
    <property type="match status" value="2"/>
</dbReference>
<dbReference type="GO" id="GO:0044550">
    <property type="term" value="P:secondary metabolite biosynthetic process"/>
    <property type="evidence" value="ECO:0007669"/>
    <property type="project" value="UniProtKB-ARBA"/>
</dbReference>
<dbReference type="SMART" id="SM00823">
    <property type="entry name" value="PKS_PP"/>
    <property type="match status" value="2"/>
</dbReference>
<proteinExistence type="inferred from homology"/>
<dbReference type="FunFam" id="2.30.38.10:FF:000001">
    <property type="entry name" value="Non-ribosomal peptide synthetase PvdI"/>
    <property type="match status" value="2"/>
</dbReference>
<evidence type="ECO:0000259" key="5">
    <source>
        <dbReference type="PROSITE" id="PS50075"/>
    </source>
</evidence>
<dbReference type="SUPFAM" id="SSF56601">
    <property type="entry name" value="beta-lactamase/transpeptidase-like"/>
    <property type="match status" value="1"/>
</dbReference>
<dbReference type="CDD" id="cd05930">
    <property type="entry name" value="A_NRPS"/>
    <property type="match status" value="1"/>
</dbReference>
<dbReference type="InterPro" id="IPR020845">
    <property type="entry name" value="AMP-binding_CS"/>
</dbReference>
<dbReference type="InterPro" id="IPR009081">
    <property type="entry name" value="PP-bd_ACP"/>
</dbReference>
<dbReference type="GO" id="GO:0043041">
    <property type="term" value="P:amino acid activation for nonribosomal peptide biosynthetic process"/>
    <property type="evidence" value="ECO:0007669"/>
    <property type="project" value="TreeGrafter"/>
</dbReference>
<dbReference type="InterPro" id="IPR012338">
    <property type="entry name" value="Beta-lactam/transpept-like"/>
</dbReference>
<dbReference type="FunFam" id="1.10.1200.10:FF:000005">
    <property type="entry name" value="Nonribosomal peptide synthetase 1"/>
    <property type="match status" value="2"/>
</dbReference>
<dbReference type="Gene3D" id="3.40.710.10">
    <property type="entry name" value="DD-peptidase/beta-lactamase superfamily"/>
    <property type="match status" value="1"/>
</dbReference>